<dbReference type="CDD" id="cd14489">
    <property type="entry name" value="CBM_SBP_bac_1_like"/>
    <property type="match status" value="1"/>
</dbReference>
<dbReference type="PANTHER" id="PTHR43649:SF27">
    <property type="entry name" value="EXTRACELLULAR SOLUTE-BINDING PROTEIN FAMILY 1"/>
    <property type="match status" value="1"/>
</dbReference>
<sequence>MGKDIRRIRKWMLSSVAVLLAGSVAMSAAALPASAEANGGQTEVAETADSLDTLASFDDRLPYNEYIDSYSNDAYPSTPIVIPASSYSKAEGMTVEKRDNFEGKEGSSIVTAEEGTIEWTFNVPETGQYNLSVNYFPIEGKSSAIQRSILIDGKLPFYEATYVKFDRTWVNELKEVRQDNQGNDIRPEQVESPIWQTMLAQDMDGRYDGPFAFHLTAGNHTLSFVSQREPMVLRELSFVPIEQPRTYADVKAEYEKQGYRAAEGQLIEIQGEAASYKSSPTLYPVSERASASVSPYSASKVKVNTIGGYNWRLPGQWISWEIDVPESGLYKIGMRTQQNFVRGTYAVRRLSIDGKVPFSEMEEIPFKYKSGYRMDVLGGDEPYEFYLTKGKHELRLEDRLGQFAPLIREVESSLLNLNAMYRKILMITSSSPDPFRDYKVEEKIPSLLDVFKDESKRLSSIAKQLKEMSGGQSDAEALLKTMADQLDDMVDRPDYIPKQLTSFKTNAGGLGTWIQRAREMPLEIDAIYVASPDEKLPKGGSSWWRKLLHELMTFLYSFFIDYSKIGSVAAAGADRSITVWIGSGRDQAQTLKSMIDDSFTPKSGISVNVELVNMSTLLPATLAGQGPDVAMQVGSDIPVNYAMRNAVEDLTKYEGFDDVMKRFRDSAITPYHYEGGTYALPETQTFNMLFYRKDVMQELGLKVPQTWDDVYSLLAVLNKKHMDFGLPLTLTPAFPGENIPPNSIYTLLLYQHGGQFYRNDSKQSDLDSRIGIEAFKQWTEFYTDYKLPREFDFANRFRTGEMPIGIADYTMYNTLSVFAPEINGLWQFVPVPGTVQEDGSVDRTVPSGGSGVVMMQQAKDKEAAWEFMKWWTSSEAQTKFGREMEGLMGAAARYPTANIEALDELPWPITDYRNLSEQFTTVKGVPEVPGGYFTGRHLVNAFYQVVNGKTEARESLMDYVQYIQDEIRTKRTEFGLPN</sequence>
<evidence type="ECO:0000313" key="2">
    <source>
        <dbReference type="EMBL" id="MBD3920142.1"/>
    </source>
</evidence>
<dbReference type="InterPro" id="IPR050490">
    <property type="entry name" value="Bact_solute-bd_prot1"/>
</dbReference>
<keyword evidence="3" id="KW-1185">Reference proteome</keyword>
<comment type="caution">
    <text evidence="2">The sequence shown here is derived from an EMBL/GenBank/DDBJ whole genome shotgun (WGS) entry which is preliminary data.</text>
</comment>
<dbReference type="InterPro" id="IPR006059">
    <property type="entry name" value="SBP"/>
</dbReference>
<proteinExistence type="predicted"/>
<dbReference type="Pfam" id="PF13416">
    <property type="entry name" value="SBP_bac_8"/>
    <property type="match status" value="1"/>
</dbReference>
<accession>A0ABR8MW15</accession>
<organism evidence="2 3">
    <name type="scientific">Paenibacillus terricola</name>
    <dbReference type="NCBI Taxonomy" id="2763503"/>
    <lineage>
        <taxon>Bacteria</taxon>
        <taxon>Bacillati</taxon>
        <taxon>Bacillota</taxon>
        <taxon>Bacilli</taxon>
        <taxon>Bacillales</taxon>
        <taxon>Paenibacillaceae</taxon>
        <taxon>Paenibacillus</taxon>
    </lineage>
</organism>
<evidence type="ECO:0000313" key="3">
    <source>
        <dbReference type="Proteomes" id="UP000609346"/>
    </source>
</evidence>
<dbReference type="EMBL" id="JACXZA010000003">
    <property type="protein sequence ID" value="MBD3920142.1"/>
    <property type="molecule type" value="Genomic_DNA"/>
</dbReference>
<keyword evidence="1" id="KW-0732">Signal</keyword>
<dbReference type="Gene3D" id="2.60.120.260">
    <property type="entry name" value="Galactose-binding domain-like"/>
    <property type="match status" value="2"/>
</dbReference>
<feature type="signal peptide" evidence="1">
    <location>
        <begin position="1"/>
        <end position="28"/>
    </location>
</feature>
<dbReference type="Proteomes" id="UP000609346">
    <property type="component" value="Unassembled WGS sequence"/>
</dbReference>
<dbReference type="RefSeq" id="WP_191204387.1">
    <property type="nucleotide sequence ID" value="NZ_JACXZA010000003.1"/>
</dbReference>
<evidence type="ECO:0000256" key="1">
    <source>
        <dbReference type="SAM" id="SignalP"/>
    </source>
</evidence>
<dbReference type="SUPFAM" id="SSF53850">
    <property type="entry name" value="Periplasmic binding protein-like II"/>
    <property type="match status" value="1"/>
</dbReference>
<feature type="chain" id="PRO_5047288674" evidence="1">
    <location>
        <begin position="29"/>
        <end position="978"/>
    </location>
</feature>
<dbReference type="Gene3D" id="3.40.190.10">
    <property type="entry name" value="Periplasmic binding protein-like II"/>
    <property type="match status" value="1"/>
</dbReference>
<dbReference type="PANTHER" id="PTHR43649">
    <property type="entry name" value="ARABINOSE-BINDING PROTEIN-RELATED"/>
    <property type="match status" value="1"/>
</dbReference>
<protein>
    <submittedName>
        <fullName evidence="2">Extracellular solute-binding protein</fullName>
    </submittedName>
</protein>
<reference evidence="2 3" key="1">
    <citation type="submission" date="2020-09" db="EMBL/GenBank/DDBJ databases">
        <title>Paenibacillus sp. strain PR3 16S rRNA gene Genome sequencing and assembly.</title>
        <authorList>
            <person name="Kim J."/>
        </authorList>
    </citation>
    <scope>NUCLEOTIDE SEQUENCE [LARGE SCALE GENOMIC DNA]</scope>
    <source>
        <strain evidence="2 3">PR3</strain>
    </source>
</reference>
<gene>
    <name evidence="2" type="ORF">H8B09_15360</name>
</gene>
<name>A0ABR8MW15_9BACL</name>